<sequence>MPERWWEDSNQKWQHSWRKCFVTSPPCSEVGVRNFNRQILLEITSGEHHGGKVVRNLPGVKLGDVEDVTADMVRKLSAPSDVTRPLGFILEIIGAIG</sequence>
<evidence type="ECO:0000313" key="2">
    <source>
        <dbReference type="Proteomes" id="UP001138500"/>
    </source>
</evidence>
<dbReference type="AlphaFoldDB" id="A0A9W7SLV2"/>
<organism evidence="1 2">
    <name type="scientific">Teratosphaeria destructans</name>
    <dbReference type="NCBI Taxonomy" id="418781"/>
    <lineage>
        <taxon>Eukaryota</taxon>
        <taxon>Fungi</taxon>
        <taxon>Dikarya</taxon>
        <taxon>Ascomycota</taxon>
        <taxon>Pezizomycotina</taxon>
        <taxon>Dothideomycetes</taxon>
        <taxon>Dothideomycetidae</taxon>
        <taxon>Mycosphaerellales</taxon>
        <taxon>Teratosphaeriaceae</taxon>
        <taxon>Teratosphaeria</taxon>
    </lineage>
</organism>
<name>A0A9W7SLV2_9PEZI</name>
<dbReference type="EMBL" id="RIBY02002200">
    <property type="protein sequence ID" value="KAH9822886.1"/>
    <property type="molecule type" value="Genomic_DNA"/>
</dbReference>
<evidence type="ECO:0000313" key="1">
    <source>
        <dbReference type="EMBL" id="KAH9822886.1"/>
    </source>
</evidence>
<dbReference type="Proteomes" id="UP001138500">
    <property type="component" value="Unassembled WGS sequence"/>
</dbReference>
<keyword evidence="2" id="KW-1185">Reference proteome</keyword>
<gene>
    <name evidence="1" type="ORF">Tdes44962_MAKER00714</name>
</gene>
<proteinExistence type="predicted"/>
<protein>
    <submittedName>
        <fullName evidence="1">Uncharacterized protein</fullName>
    </submittedName>
</protein>
<reference evidence="1 2" key="1">
    <citation type="journal article" date="2018" name="IMA Fungus">
        <title>IMA Genome-F 10: Nine draft genome sequences of Claviceps purpurea s.lat., including C. arundinis, C. humidiphila, and C. cf. spartinae, pseudomolecules for the pitch canker pathogen Fusarium circinatum, draft genome of Davidsoniella eucalypti, Grosmannia galeiformis, Quambalaria eucalypti, and Teratosphaeria destructans.</title>
        <authorList>
            <person name="Wingfield B.D."/>
            <person name="Liu M."/>
            <person name="Nguyen H.D."/>
            <person name="Lane F.A."/>
            <person name="Morgan S.W."/>
            <person name="De Vos L."/>
            <person name="Wilken P.M."/>
            <person name="Duong T.A."/>
            <person name="Aylward J."/>
            <person name="Coetzee M.P."/>
            <person name="Dadej K."/>
            <person name="De Beer Z.W."/>
            <person name="Findlay W."/>
            <person name="Havenga M."/>
            <person name="Kolarik M."/>
            <person name="Menzies J.G."/>
            <person name="Naidoo K."/>
            <person name="Pochopski O."/>
            <person name="Shoukouhi P."/>
            <person name="Santana Q.C."/>
            <person name="Seifert K.A."/>
            <person name="Soal N."/>
            <person name="Steenkamp E.T."/>
            <person name="Tatham C.T."/>
            <person name="van der Nest M.A."/>
            <person name="Wingfield M.J."/>
        </authorList>
    </citation>
    <scope>NUCLEOTIDE SEQUENCE [LARGE SCALE GENOMIC DNA]</scope>
    <source>
        <strain evidence="1">CMW44962</strain>
    </source>
</reference>
<accession>A0A9W7SLV2</accession>
<reference evidence="1 2" key="2">
    <citation type="journal article" date="2021" name="Curr. Genet.">
        <title>Genetic response to nitrogen starvation in the aggressive Eucalyptus foliar pathogen Teratosphaeria destructans.</title>
        <authorList>
            <person name="Havenga M."/>
            <person name="Wingfield B.D."/>
            <person name="Wingfield M.J."/>
            <person name="Dreyer L.L."/>
            <person name="Roets F."/>
            <person name="Aylward J."/>
        </authorList>
    </citation>
    <scope>NUCLEOTIDE SEQUENCE [LARGE SCALE GENOMIC DNA]</scope>
    <source>
        <strain evidence="1">CMW44962</strain>
    </source>
</reference>
<comment type="caution">
    <text evidence="1">The sequence shown here is derived from an EMBL/GenBank/DDBJ whole genome shotgun (WGS) entry which is preliminary data.</text>
</comment>